<evidence type="ECO:0000256" key="3">
    <source>
        <dbReference type="ARBA" id="ARBA00022512"/>
    </source>
</evidence>
<sequence length="428" mass="46267">MLSCTAGYGRRLVSSLFVVFFLSRGGWKEVQGSVMKGKYQTRRGFIPAAMFNVKSFGAAADGHTDDSNAFLAAWNKACRFRGKVGILVPRGTYLLGPVRFAGPCRRASSVTFRNKGYLKASTDLSKYKPGGGWIEFAWTEGLTVTGGGTFNGQGAEAWPYNNCSRNINCKLLPTNLKFIAMNRAVVRGITSVNSKFFHIAVVDCMNFRGSDLRISAPEDSPNTDGIHVERSTGVDISKSQIGTGDDCISIGQGNSQVTLTSINCGPGHGISVGSLGKYPNEGDVRGLVVRDCTISRTANGIRIKTWLDSPSSSSASNMTFENITMNDVRNPIMIDQAYCPFSSCSSKVPSRVELSNIRFKDIRGTSLSPVAVTLDCSKALPCRDVYLENVHLELLRSDENKEGLASTSSSCKNVRAKFIGTHIPSPCP</sequence>
<dbReference type="SMART" id="SM00710">
    <property type="entry name" value="PbH1"/>
    <property type="match status" value="3"/>
</dbReference>
<dbReference type="FunFam" id="2.160.20.10:FF:000004">
    <property type="entry name" value="Pectin lyase-like superfamily protein"/>
    <property type="match status" value="1"/>
</dbReference>
<evidence type="ECO:0008006" key="13">
    <source>
        <dbReference type="Google" id="ProtNLM"/>
    </source>
</evidence>
<dbReference type="PANTHER" id="PTHR31375">
    <property type="match status" value="1"/>
</dbReference>
<evidence type="ECO:0000256" key="10">
    <source>
        <dbReference type="SAM" id="SignalP"/>
    </source>
</evidence>
<keyword evidence="4" id="KW-0964">Secreted</keyword>
<dbReference type="InterPro" id="IPR011050">
    <property type="entry name" value="Pectin_lyase_fold/virulence"/>
</dbReference>
<dbReference type="EMBL" id="JAXQNO010000001">
    <property type="protein sequence ID" value="KAK4804807.1"/>
    <property type="molecule type" value="Genomic_DNA"/>
</dbReference>
<evidence type="ECO:0000256" key="2">
    <source>
        <dbReference type="ARBA" id="ARBA00008834"/>
    </source>
</evidence>
<evidence type="ECO:0000256" key="5">
    <source>
        <dbReference type="ARBA" id="ARBA00022801"/>
    </source>
</evidence>
<keyword evidence="7" id="KW-0961">Cell wall biogenesis/degradation</keyword>
<evidence type="ECO:0000256" key="1">
    <source>
        <dbReference type="ARBA" id="ARBA00004191"/>
    </source>
</evidence>
<feature type="signal peptide" evidence="10">
    <location>
        <begin position="1"/>
        <end position="32"/>
    </location>
</feature>
<dbReference type="GO" id="GO:0071555">
    <property type="term" value="P:cell wall organization"/>
    <property type="evidence" value="ECO:0007669"/>
    <property type="project" value="UniProtKB-KW"/>
</dbReference>
<evidence type="ECO:0000256" key="9">
    <source>
        <dbReference type="RuleBase" id="RU361169"/>
    </source>
</evidence>
<dbReference type="GO" id="GO:0005975">
    <property type="term" value="P:carbohydrate metabolic process"/>
    <property type="evidence" value="ECO:0007669"/>
    <property type="project" value="InterPro"/>
</dbReference>
<comment type="similarity">
    <text evidence="2 9">Belongs to the glycosyl hydrolase 28 family.</text>
</comment>
<proteinExistence type="inferred from homology"/>
<protein>
    <recommendedName>
        <fullName evidence="13">Exopolygalacturonase</fullName>
    </recommendedName>
</protein>
<dbReference type="InterPro" id="IPR012334">
    <property type="entry name" value="Pectin_lyas_fold"/>
</dbReference>
<dbReference type="InterPro" id="IPR006626">
    <property type="entry name" value="PbH1"/>
</dbReference>
<gene>
    <name evidence="11" type="ORF">SAY86_004624</name>
</gene>
<organism evidence="11 12">
    <name type="scientific">Trapa natans</name>
    <name type="common">Water chestnut</name>
    <dbReference type="NCBI Taxonomy" id="22666"/>
    <lineage>
        <taxon>Eukaryota</taxon>
        <taxon>Viridiplantae</taxon>
        <taxon>Streptophyta</taxon>
        <taxon>Embryophyta</taxon>
        <taxon>Tracheophyta</taxon>
        <taxon>Spermatophyta</taxon>
        <taxon>Magnoliopsida</taxon>
        <taxon>eudicotyledons</taxon>
        <taxon>Gunneridae</taxon>
        <taxon>Pentapetalae</taxon>
        <taxon>rosids</taxon>
        <taxon>malvids</taxon>
        <taxon>Myrtales</taxon>
        <taxon>Lythraceae</taxon>
        <taxon>Trapa</taxon>
    </lineage>
</organism>
<feature type="active site" evidence="8">
    <location>
        <position position="268"/>
    </location>
</feature>
<dbReference type="Gene3D" id="2.160.20.10">
    <property type="entry name" value="Single-stranded right-handed beta-helix, Pectin lyase-like"/>
    <property type="match status" value="1"/>
</dbReference>
<dbReference type="Pfam" id="PF00295">
    <property type="entry name" value="Glyco_hydro_28"/>
    <property type="match status" value="1"/>
</dbReference>
<dbReference type="PROSITE" id="PS00502">
    <property type="entry name" value="POLYGALACTURONASE"/>
    <property type="match status" value="1"/>
</dbReference>
<accession>A0AAN7MG06</accession>
<comment type="caution">
    <text evidence="11">The sequence shown here is derived from an EMBL/GenBank/DDBJ whole genome shotgun (WGS) entry which is preliminary data.</text>
</comment>
<name>A0AAN7MG06_TRANT</name>
<keyword evidence="3" id="KW-0134">Cell wall</keyword>
<evidence type="ECO:0000256" key="7">
    <source>
        <dbReference type="ARBA" id="ARBA00023316"/>
    </source>
</evidence>
<dbReference type="InterPro" id="IPR000743">
    <property type="entry name" value="Glyco_hydro_28"/>
</dbReference>
<reference evidence="11 12" key="1">
    <citation type="journal article" date="2023" name="Hortic Res">
        <title>Pangenome of water caltrop reveals structural variations and asymmetric subgenome divergence after allopolyploidization.</title>
        <authorList>
            <person name="Zhang X."/>
            <person name="Chen Y."/>
            <person name="Wang L."/>
            <person name="Yuan Y."/>
            <person name="Fang M."/>
            <person name="Shi L."/>
            <person name="Lu R."/>
            <person name="Comes H.P."/>
            <person name="Ma Y."/>
            <person name="Chen Y."/>
            <person name="Huang G."/>
            <person name="Zhou Y."/>
            <person name="Zheng Z."/>
            <person name="Qiu Y."/>
        </authorList>
    </citation>
    <scope>NUCLEOTIDE SEQUENCE [LARGE SCALE GENOMIC DNA]</scope>
    <source>
        <strain evidence="11">F231</strain>
    </source>
</reference>
<comment type="subcellular location">
    <subcellularLocation>
        <location evidence="1">Secreted</location>
        <location evidence="1">Cell wall</location>
    </subcellularLocation>
</comment>
<dbReference type="AlphaFoldDB" id="A0AAN7MG06"/>
<keyword evidence="5 9" id="KW-0378">Hydrolase</keyword>
<evidence type="ECO:0000313" key="12">
    <source>
        <dbReference type="Proteomes" id="UP001346149"/>
    </source>
</evidence>
<dbReference type="SUPFAM" id="SSF51126">
    <property type="entry name" value="Pectin lyase-like"/>
    <property type="match status" value="1"/>
</dbReference>
<evidence type="ECO:0000256" key="4">
    <source>
        <dbReference type="ARBA" id="ARBA00022525"/>
    </source>
</evidence>
<dbReference type="Proteomes" id="UP001346149">
    <property type="component" value="Unassembled WGS sequence"/>
</dbReference>
<dbReference type="GO" id="GO:0004650">
    <property type="term" value="F:polygalacturonase activity"/>
    <property type="evidence" value="ECO:0007669"/>
    <property type="project" value="InterPro"/>
</dbReference>
<keyword evidence="12" id="KW-1185">Reference proteome</keyword>
<evidence type="ECO:0000313" key="11">
    <source>
        <dbReference type="EMBL" id="KAK4804807.1"/>
    </source>
</evidence>
<keyword evidence="10" id="KW-0732">Signal</keyword>
<feature type="chain" id="PRO_5042825312" description="Exopolygalacturonase" evidence="10">
    <location>
        <begin position="33"/>
        <end position="428"/>
    </location>
</feature>
<keyword evidence="6 9" id="KW-0326">Glycosidase</keyword>
<evidence type="ECO:0000256" key="8">
    <source>
        <dbReference type="PROSITE-ProRule" id="PRU10052"/>
    </source>
</evidence>
<evidence type="ECO:0000256" key="6">
    <source>
        <dbReference type="ARBA" id="ARBA00023295"/>
    </source>
</evidence>